<evidence type="ECO:0000256" key="1">
    <source>
        <dbReference type="ARBA" id="ARBA00005234"/>
    </source>
</evidence>
<dbReference type="AlphaFoldDB" id="A0A226DVS1"/>
<dbReference type="GO" id="GO:0006508">
    <property type="term" value="P:proteolysis"/>
    <property type="evidence" value="ECO:0007669"/>
    <property type="project" value="UniProtKB-KW"/>
</dbReference>
<dbReference type="Pfam" id="PF02902">
    <property type="entry name" value="Peptidase_C48"/>
    <property type="match status" value="1"/>
</dbReference>
<evidence type="ECO:0000256" key="3">
    <source>
        <dbReference type="ARBA" id="ARBA00022801"/>
    </source>
</evidence>
<organism evidence="5 6">
    <name type="scientific">Folsomia candida</name>
    <name type="common">Springtail</name>
    <dbReference type="NCBI Taxonomy" id="158441"/>
    <lineage>
        <taxon>Eukaryota</taxon>
        <taxon>Metazoa</taxon>
        <taxon>Ecdysozoa</taxon>
        <taxon>Arthropoda</taxon>
        <taxon>Hexapoda</taxon>
        <taxon>Collembola</taxon>
        <taxon>Entomobryomorpha</taxon>
        <taxon>Isotomoidea</taxon>
        <taxon>Isotomidae</taxon>
        <taxon>Proisotominae</taxon>
        <taxon>Folsomia</taxon>
    </lineage>
</organism>
<dbReference type="InterPro" id="IPR003653">
    <property type="entry name" value="Peptidase_C48_C"/>
</dbReference>
<dbReference type="Gene3D" id="3.40.395.10">
    <property type="entry name" value="Adenoviral Proteinase, Chain A"/>
    <property type="match status" value="1"/>
</dbReference>
<comment type="caution">
    <text evidence="5">The sequence shown here is derived from an EMBL/GenBank/DDBJ whole genome shotgun (WGS) entry which is preliminary data.</text>
</comment>
<keyword evidence="6" id="KW-1185">Reference proteome</keyword>
<evidence type="ECO:0000259" key="4">
    <source>
        <dbReference type="PROSITE" id="PS50600"/>
    </source>
</evidence>
<evidence type="ECO:0000313" key="6">
    <source>
        <dbReference type="Proteomes" id="UP000198287"/>
    </source>
</evidence>
<evidence type="ECO:0000256" key="2">
    <source>
        <dbReference type="ARBA" id="ARBA00022670"/>
    </source>
</evidence>
<reference evidence="5 6" key="1">
    <citation type="submission" date="2015-12" db="EMBL/GenBank/DDBJ databases">
        <title>The genome of Folsomia candida.</title>
        <authorList>
            <person name="Faddeeva A."/>
            <person name="Derks M.F."/>
            <person name="Anvar Y."/>
            <person name="Smit S."/>
            <person name="Van Straalen N."/>
            <person name="Roelofs D."/>
        </authorList>
    </citation>
    <scope>NUCLEOTIDE SEQUENCE [LARGE SCALE GENOMIC DNA]</scope>
    <source>
        <strain evidence="5 6">VU population</strain>
        <tissue evidence="5">Whole body</tissue>
    </source>
</reference>
<dbReference type="EMBL" id="LNIX01000012">
    <property type="protein sequence ID" value="OXA48306.1"/>
    <property type="molecule type" value="Genomic_DNA"/>
</dbReference>
<dbReference type="Proteomes" id="UP000198287">
    <property type="component" value="Unassembled WGS sequence"/>
</dbReference>
<proteinExistence type="inferred from homology"/>
<keyword evidence="3" id="KW-0378">Hydrolase</keyword>
<evidence type="ECO:0000313" key="5">
    <source>
        <dbReference type="EMBL" id="OXA48306.1"/>
    </source>
</evidence>
<protein>
    <submittedName>
        <fullName evidence="5">NEDD8-specific protease 1</fullName>
    </submittedName>
</protein>
<dbReference type="PROSITE" id="PS50600">
    <property type="entry name" value="ULP_PROTEASE"/>
    <property type="match status" value="1"/>
</dbReference>
<dbReference type="InterPro" id="IPR038765">
    <property type="entry name" value="Papain-like_cys_pep_sf"/>
</dbReference>
<sequence length="181" mass="20883">MGESSTSLISQIRSDEAITDDQFIAILTPTEWMESTLLDQYILDVIRVDQIINPEDERKFDCITSDEWKSCRIERNNDFDSRFALATDVLAPIVQDGHIYLYHIAIPEKRMTLYDSLCNGIVRHIEIQQELSILFDIKEFVVATCPQQKDGYNCGFHVSYFAKMLITGDTSQWSFDPLEIT</sequence>
<comment type="similarity">
    <text evidence="1">Belongs to the peptidase C48 family.</text>
</comment>
<dbReference type="SUPFAM" id="SSF54001">
    <property type="entry name" value="Cysteine proteinases"/>
    <property type="match status" value="1"/>
</dbReference>
<accession>A0A226DVS1</accession>
<keyword evidence="2 5" id="KW-0645">Protease</keyword>
<name>A0A226DVS1_FOLCA</name>
<dbReference type="GO" id="GO:0008234">
    <property type="term" value="F:cysteine-type peptidase activity"/>
    <property type="evidence" value="ECO:0007669"/>
    <property type="project" value="InterPro"/>
</dbReference>
<gene>
    <name evidence="5" type="ORF">Fcan01_17066</name>
</gene>
<feature type="domain" description="Ubiquitin-like protease family profile" evidence="4">
    <location>
        <begin position="17"/>
        <end position="165"/>
    </location>
</feature>